<keyword evidence="2" id="KW-1185">Reference proteome</keyword>
<dbReference type="InterPro" id="IPR017162">
    <property type="entry name" value="UCP037266"/>
</dbReference>
<dbReference type="Proteomes" id="UP001529491">
    <property type="component" value="Chromosome"/>
</dbReference>
<organism evidence="1 2">
    <name type="scientific">Shewanella youngdeokensis</name>
    <dbReference type="NCBI Taxonomy" id="2999068"/>
    <lineage>
        <taxon>Bacteria</taxon>
        <taxon>Pseudomonadati</taxon>
        <taxon>Pseudomonadota</taxon>
        <taxon>Gammaproteobacteria</taxon>
        <taxon>Alteromonadales</taxon>
        <taxon>Shewanellaceae</taxon>
        <taxon>Shewanella</taxon>
    </lineage>
</organism>
<reference evidence="1 2" key="1">
    <citation type="submission" date="2023-10" db="EMBL/GenBank/DDBJ databases">
        <title>Complete genome sequence of Shewanella sp. DAU334.</title>
        <authorList>
            <person name="Lee Y.-S."/>
            <person name="Jeong H.-R."/>
            <person name="Hwang E.-J."/>
            <person name="Choi Y.-L."/>
            <person name="Kim G.-D."/>
        </authorList>
    </citation>
    <scope>NUCLEOTIDE SEQUENCE [LARGE SCALE GENOMIC DNA]</scope>
    <source>
        <strain evidence="1 2">DAU334</strain>
    </source>
</reference>
<gene>
    <name evidence="1" type="ORF">RGE70_03400</name>
</gene>
<evidence type="ECO:0000313" key="1">
    <source>
        <dbReference type="EMBL" id="WOT05889.1"/>
    </source>
</evidence>
<dbReference type="Gene3D" id="1.10.10.10">
    <property type="entry name" value="Winged helix-like DNA-binding domain superfamily/Winged helix DNA-binding domain"/>
    <property type="match status" value="1"/>
</dbReference>
<protein>
    <submittedName>
        <fullName evidence="1">Winged helix-turn-helix domain-containing protein</fullName>
    </submittedName>
</protein>
<sequence>MNQASTASKQQKAFYRKLFIAHQIDTETHNLLSLHQLTNMPRRTLQDSIAAFSDLGIECEFVQEGVRNNAGYYKINDWGPINSLWVNEYIDEIKLILT</sequence>
<dbReference type="Pfam" id="PF09904">
    <property type="entry name" value="HTH_43"/>
    <property type="match status" value="1"/>
</dbReference>
<dbReference type="RefSeq" id="WP_310470150.1">
    <property type="nucleotide sequence ID" value="NZ_CP136522.1"/>
</dbReference>
<evidence type="ECO:0000313" key="2">
    <source>
        <dbReference type="Proteomes" id="UP001529491"/>
    </source>
</evidence>
<dbReference type="PIRSF" id="PIRSF037266">
    <property type="entry name" value="UCP037266"/>
    <property type="match status" value="1"/>
</dbReference>
<dbReference type="EMBL" id="CP136522">
    <property type="protein sequence ID" value="WOT05889.1"/>
    <property type="molecule type" value="Genomic_DNA"/>
</dbReference>
<proteinExistence type="predicted"/>
<dbReference type="InterPro" id="IPR036388">
    <property type="entry name" value="WH-like_DNA-bd_sf"/>
</dbReference>
<accession>A0ABZ0K1L8</accession>
<name>A0ABZ0K1L8_9GAMM</name>